<sequence>MIIALQKEFKQVKKKSYKSFERLDKTVLGDSRIFIKENDLAEVRKLISSSENDITEEEIRGIVTILNTIIRLAMKEFIIR</sequence>
<name>A0A1T3EK58_9FLAO</name>
<protein>
    <submittedName>
        <fullName evidence="2">Uncharacterized protein</fullName>
    </submittedName>
</protein>
<dbReference type="Proteomes" id="UP000254876">
    <property type="component" value="Unassembled WGS sequence"/>
</dbReference>
<gene>
    <name evidence="1" type="ORF">BBD32_01580</name>
    <name evidence="2" type="ORF">NCTC10588_00752</name>
</gene>
<evidence type="ECO:0000313" key="3">
    <source>
        <dbReference type="Proteomes" id="UP000190848"/>
    </source>
</evidence>
<dbReference type="AlphaFoldDB" id="A0A1T3EK58"/>
<reference evidence="1 3" key="1">
    <citation type="submission" date="2016-07" db="EMBL/GenBank/DDBJ databases">
        <title>Revisiting the taxonomy of the Elizabethkingia Genus using Whole-Genome Sequencing, Optical Mapping, and MALDI-TOF, along with proposal of three novel Elizabethkingia species: Elizabethkingia bruuniana sp. nov., Elizabethkingia ursingii sp. nov., and Elizabethkingia occulta sp. nov.</title>
        <authorList>
            <person name="Nicholson A.C."/>
        </authorList>
    </citation>
    <scope>NUCLEOTIDE SEQUENCE [LARGE SCALE GENOMIC DNA]</scope>
    <source>
        <strain evidence="1 3">F3201</strain>
    </source>
</reference>
<evidence type="ECO:0000313" key="2">
    <source>
        <dbReference type="EMBL" id="STC96763.1"/>
    </source>
</evidence>
<dbReference type="EMBL" id="CP016374">
    <property type="protein sequence ID" value="AQX00248.1"/>
    <property type="molecule type" value="Genomic_DNA"/>
</dbReference>
<dbReference type="Proteomes" id="UP000190848">
    <property type="component" value="Chromosome"/>
</dbReference>
<proteinExistence type="predicted"/>
<reference evidence="2 4" key="2">
    <citation type="submission" date="2018-06" db="EMBL/GenBank/DDBJ databases">
        <authorList>
            <consortium name="Pathogen Informatics"/>
            <person name="Doyle S."/>
        </authorList>
    </citation>
    <scope>NUCLEOTIDE SEQUENCE [LARGE SCALE GENOMIC DNA]</scope>
    <source>
        <strain evidence="2 4">NCTC10588</strain>
    </source>
</reference>
<accession>A0A1T3EK58</accession>
<organism evidence="2 4">
    <name type="scientific">Elizabethkingia anophelis</name>
    <dbReference type="NCBI Taxonomy" id="1117645"/>
    <lineage>
        <taxon>Bacteria</taxon>
        <taxon>Pseudomonadati</taxon>
        <taxon>Bacteroidota</taxon>
        <taxon>Flavobacteriia</taxon>
        <taxon>Flavobacteriales</taxon>
        <taxon>Weeksellaceae</taxon>
        <taxon>Elizabethkingia</taxon>
    </lineage>
</organism>
<dbReference type="EMBL" id="UFYD01000001">
    <property type="protein sequence ID" value="STC96763.1"/>
    <property type="molecule type" value="Genomic_DNA"/>
</dbReference>
<evidence type="ECO:0000313" key="4">
    <source>
        <dbReference type="Proteomes" id="UP000254876"/>
    </source>
</evidence>
<evidence type="ECO:0000313" key="1">
    <source>
        <dbReference type="EMBL" id="AQX00248.1"/>
    </source>
</evidence>
<dbReference type="RefSeq" id="WP_024568906.1">
    <property type="nucleotide sequence ID" value="NZ_FTRB01000015.1"/>
</dbReference>